<feature type="transmembrane region" description="Helical" evidence="7">
    <location>
        <begin position="302"/>
        <end position="329"/>
    </location>
</feature>
<dbReference type="SUPFAM" id="SSF82866">
    <property type="entry name" value="Multidrug efflux transporter AcrB transmembrane domain"/>
    <property type="match status" value="2"/>
</dbReference>
<dbReference type="PANTHER" id="PTHR33406:SF13">
    <property type="entry name" value="MEMBRANE PROTEIN YDFJ"/>
    <property type="match status" value="1"/>
</dbReference>
<keyword evidence="3 7" id="KW-0812">Transmembrane</keyword>
<feature type="transmembrane region" description="Helical" evidence="7">
    <location>
        <begin position="595"/>
        <end position="616"/>
    </location>
</feature>
<evidence type="ECO:0000256" key="2">
    <source>
        <dbReference type="ARBA" id="ARBA00022475"/>
    </source>
</evidence>
<name>A0A4Q7KHV7_9PSEU</name>
<feature type="region of interest" description="Disordered" evidence="6">
    <location>
        <begin position="710"/>
        <end position="730"/>
    </location>
</feature>
<keyword evidence="4 7" id="KW-1133">Transmembrane helix</keyword>
<dbReference type="GO" id="GO:0005886">
    <property type="term" value="C:plasma membrane"/>
    <property type="evidence" value="ECO:0007669"/>
    <property type="project" value="UniProtKB-SubCell"/>
</dbReference>
<feature type="transmembrane region" description="Helical" evidence="7">
    <location>
        <begin position="671"/>
        <end position="696"/>
    </location>
</feature>
<feature type="domain" description="Membrane transport protein MMPL" evidence="8">
    <location>
        <begin position="397"/>
        <end position="705"/>
    </location>
</feature>
<proteinExistence type="predicted"/>
<feature type="transmembrane region" description="Helical" evidence="7">
    <location>
        <begin position="271"/>
        <end position="296"/>
    </location>
</feature>
<feature type="domain" description="Membrane transport protein MMPL" evidence="8">
    <location>
        <begin position="88"/>
        <end position="368"/>
    </location>
</feature>
<keyword evidence="5 7" id="KW-0472">Membrane</keyword>
<organism evidence="9 10">
    <name type="scientific">Herbihabitans rhizosphaerae</name>
    <dbReference type="NCBI Taxonomy" id="1872711"/>
    <lineage>
        <taxon>Bacteria</taxon>
        <taxon>Bacillati</taxon>
        <taxon>Actinomycetota</taxon>
        <taxon>Actinomycetes</taxon>
        <taxon>Pseudonocardiales</taxon>
        <taxon>Pseudonocardiaceae</taxon>
        <taxon>Herbihabitans</taxon>
    </lineage>
</organism>
<dbReference type="EMBL" id="SGWQ01000009">
    <property type="protein sequence ID" value="RZS34488.1"/>
    <property type="molecule type" value="Genomic_DNA"/>
</dbReference>
<dbReference type="AlphaFoldDB" id="A0A4Q7KHV7"/>
<dbReference type="InterPro" id="IPR004869">
    <property type="entry name" value="MMPL_dom"/>
</dbReference>
<feature type="transmembrane region" description="Helical" evidence="7">
    <location>
        <begin position="206"/>
        <end position="226"/>
    </location>
</feature>
<evidence type="ECO:0000256" key="6">
    <source>
        <dbReference type="SAM" id="MobiDB-lite"/>
    </source>
</evidence>
<dbReference type="InterPro" id="IPR050545">
    <property type="entry name" value="Mycobact_MmpL"/>
</dbReference>
<evidence type="ECO:0000313" key="10">
    <source>
        <dbReference type="Proteomes" id="UP000294257"/>
    </source>
</evidence>
<evidence type="ECO:0000256" key="7">
    <source>
        <dbReference type="SAM" id="Phobius"/>
    </source>
</evidence>
<dbReference type="Gene3D" id="1.20.1640.10">
    <property type="entry name" value="Multidrug efflux transporter AcrB transmembrane domain"/>
    <property type="match status" value="2"/>
</dbReference>
<feature type="transmembrane region" description="Helical" evidence="7">
    <location>
        <begin position="181"/>
        <end position="199"/>
    </location>
</feature>
<feature type="transmembrane region" description="Helical" evidence="7">
    <location>
        <begin position="637"/>
        <end position="659"/>
    </location>
</feature>
<keyword evidence="10" id="KW-1185">Reference proteome</keyword>
<feature type="transmembrane region" description="Helical" evidence="7">
    <location>
        <begin position="527"/>
        <end position="545"/>
    </location>
</feature>
<protein>
    <submittedName>
        <fullName evidence="9">RND superfamily putative drug exporter</fullName>
    </submittedName>
</protein>
<evidence type="ECO:0000259" key="8">
    <source>
        <dbReference type="Pfam" id="PF03176"/>
    </source>
</evidence>
<evidence type="ECO:0000256" key="1">
    <source>
        <dbReference type="ARBA" id="ARBA00004651"/>
    </source>
</evidence>
<sequence length="730" mass="77087">MSRPMLTVRIARWSAENPWRAIGAWLLFVAITIGAGSAIGTKTGTFSDSAKGELATYQRIVDDAKITRPASENVLISAKDGAFDQARGRAAAEDLRAGMKGLGEVASVSEPVLSPRGSALLVNVDMNGEAKTADERVKPLLDKTSEMQQRYGDLRLEQVGGASMERAMSEASGDDFAKAELISIPLTLLIMLIAFGAIIAAGVPVLLAMSAVGSAIGLAALVSQFVPATQNTNSMILLIGMAVGVDYSLFYIRREREERAKGKGHLDAVEIAAATSGHAIVVSGIAVVVAMAGLFVANDVTFTSMAIGAILVVLVAMIGSITVLPAALAKLGRWVDKPRIPVLWRLSRTDREPRFWNKLLRPTLRRPAVALAISLGALLALAVPALGMKLSMPDDPLPDDLPISQSEKRMAEEFPSTGATHAVVVKVPADKVAEGRAAVTAFVAKVQQTPGFAHDRAPKVMTAAGETVAMLQVPIPDKADTPAADASLAALRTQVLPTTIGTVAGAEYAVSGQTAGENDFLDNMNDSLPLVIAFVLVLTFIMMLATFRAPVIALTSIVLNLLSAAAAYGVLTLVFQGTWAESLLGFDSIGSIVGWLPLMLFVILFGLSMDYHIFVVSRIREAHQSGLSTRDAVARGITSSAGSITSAAAVMIGVFSIFATLSTIDMKQMGVGLATAILIDATLIRAVVLPSLMIVLGKANWWTPKWLRRKENDPPTAPMDRVPELAGAPR</sequence>
<accession>A0A4Q7KHV7</accession>
<feature type="transmembrane region" description="Helical" evidence="7">
    <location>
        <begin position="552"/>
        <end position="575"/>
    </location>
</feature>
<evidence type="ECO:0000256" key="4">
    <source>
        <dbReference type="ARBA" id="ARBA00022989"/>
    </source>
</evidence>
<feature type="transmembrane region" description="Helical" evidence="7">
    <location>
        <begin position="232"/>
        <end position="250"/>
    </location>
</feature>
<feature type="transmembrane region" description="Helical" evidence="7">
    <location>
        <begin position="368"/>
        <end position="387"/>
    </location>
</feature>
<keyword evidence="2" id="KW-1003">Cell membrane</keyword>
<evidence type="ECO:0000313" key="9">
    <source>
        <dbReference type="EMBL" id="RZS34488.1"/>
    </source>
</evidence>
<reference evidence="9 10" key="1">
    <citation type="submission" date="2019-02" db="EMBL/GenBank/DDBJ databases">
        <title>Genomic Encyclopedia of Type Strains, Phase IV (KMG-IV): sequencing the most valuable type-strain genomes for metagenomic binning, comparative biology and taxonomic classification.</title>
        <authorList>
            <person name="Goeker M."/>
        </authorList>
    </citation>
    <scope>NUCLEOTIDE SEQUENCE [LARGE SCALE GENOMIC DNA]</scope>
    <source>
        <strain evidence="9 10">DSM 101727</strain>
    </source>
</reference>
<dbReference type="Proteomes" id="UP000294257">
    <property type="component" value="Unassembled WGS sequence"/>
</dbReference>
<dbReference type="OrthoDB" id="7051771at2"/>
<evidence type="ECO:0000256" key="3">
    <source>
        <dbReference type="ARBA" id="ARBA00022692"/>
    </source>
</evidence>
<gene>
    <name evidence="9" type="ORF">EV193_109279</name>
</gene>
<comment type="subcellular location">
    <subcellularLocation>
        <location evidence="1">Cell membrane</location>
        <topology evidence="1">Multi-pass membrane protein</topology>
    </subcellularLocation>
</comment>
<dbReference type="PANTHER" id="PTHR33406">
    <property type="entry name" value="MEMBRANE PROTEIN MJ1562-RELATED"/>
    <property type="match status" value="1"/>
</dbReference>
<comment type="caution">
    <text evidence="9">The sequence shown here is derived from an EMBL/GenBank/DDBJ whole genome shotgun (WGS) entry which is preliminary data.</text>
</comment>
<evidence type="ECO:0000256" key="5">
    <source>
        <dbReference type="ARBA" id="ARBA00023136"/>
    </source>
</evidence>
<dbReference type="Pfam" id="PF03176">
    <property type="entry name" value="MMPL"/>
    <property type="match status" value="2"/>
</dbReference>